<evidence type="ECO:0000313" key="1">
    <source>
        <dbReference type="EMBL" id="KOS68791.1"/>
    </source>
</evidence>
<protein>
    <recommendedName>
        <fullName evidence="3">DUF2691 domain-containing protein</fullName>
    </recommendedName>
</protein>
<organism evidence="1 2">
    <name type="scientific">Lysinibacillus contaminans</name>
    <dbReference type="NCBI Taxonomy" id="1293441"/>
    <lineage>
        <taxon>Bacteria</taxon>
        <taxon>Bacillati</taxon>
        <taxon>Bacillota</taxon>
        <taxon>Bacilli</taxon>
        <taxon>Bacillales</taxon>
        <taxon>Bacillaceae</taxon>
        <taxon>Lysinibacillus</taxon>
    </lineage>
</organism>
<name>A0ABR5K243_9BACI</name>
<sequence length="156" mass="18234">MYRGIRCFVPNEKGRILGNVLEPVDFIKYVWKIGNSEAYFVNQNNHFEDFFSDDDYELGIVGADLQRRFEENSYYTIFVDLQGYPSEQFEAITTYEDFVKSNCEIVILLTDCTYLDIYCKDRQLIEKLYNHAKTLPVKGLHCLSDENDGRTGMVAF</sequence>
<dbReference type="Proteomes" id="UP000050668">
    <property type="component" value="Unassembled WGS sequence"/>
</dbReference>
<dbReference type="Pfam" id="PF10903">
    <property type="entry name" value="DUF2691"/>
    <property type="match status" value="1"/>
</dbReference>
<evidence type="ECO:0000313" key="2">
    <source>
        <dbReference type="Proteomes" id="UP000050668"/>
    </source>
</evidence>
<accession>A0ABR5K243</accession>
<gene>
    <name evidence="1" type="ORF">AEA09_09735</name>
</gene>
<dbReference type="RefSeq" id="WP_053583641.1">
    <property type="nucleotide sequence ID" value="NZ_LGRV01000003.1"/>
</dbReference>
<dbReference type="EMBL" id="LGRV01000003">
    <property type="protein sequence ID" value="KOS68791.1"/>
    <property type="molecule type" value="Genomic_DNA"/>
</dbReference>
<evidence type="ECO:0008006" key="3">
    <source>
        <dbReference type="Google" id="ProtNLM"/>
    </source>
</evidence>
<dbReference type="InterPro" id="IPR020216">
    <property type="entry name" value="Uncharacterised_YncE"/>
</dbReference>
<keyword evidence="2" id="KW-1185">Reference proteome</keyword>
<proteinExistence type="predicted"/>
<reference evidence="2" key="1">
    <citation type="submission" date="2015-07" db="EMBL/GenBank/DDBJ databases">
        <title>Fjat-14205 dsm 2895.</title>
        <authorList>
            <person name="Liu B."/>
            <person name="Wang J."/>
            <person name="Zhu Y."/>
            <person name="Liu G."/>
            <person name="Chen Q."/>
            <person name="Chen Z."/>
            <person name="Lan J."/>
            <person name="Che J."/>
            <person name="Ge C."/>
            <person name="Shi H."/>
            <person name="Pan Z."/>
            <person name="Liu X."/>
        </authorList>
    </citation>
    <scope>NUCLEOTIDE SEQUENCE [LARGE SCALE GENOMIC DNA]</scope>
    <source>
        <strain evidence="2">DSM 25560</strain>
    </source>
</reference>
<comment type="caution">
    <text evidence="1">The sequence shown here is derived from an EMBL/GenBank/DDBJ whole genome shotgun (WGS) entry which is preliminary data.</text>
</comment>